<dbReference type="Gene3D" id="3.90.79.10">
    <property type="entry name" value="Nucleoside Triphosphate Pyrophosphohydrolase"/>
    <property type="match status" value="1"/>
</dbReference>
<proteinExistence type="predicted"/>
<accession>A0A1H9SY45</accession>
<feature type="region of interest" description="Disordered" evidence="1">
    <location>
        <begin position="251"/>
        <end position="308"/>
    </location>
</feature>
<dbReference type="InterPro" id="IPR011009">
    <property type="entry name" value="Kinase-like_dom_sf"/>
</dbReference>
<dbReference type="AlphaFoldDB" id="A0A1H9SY45"/>
<reference evidence="4" key="1">
    <citation type="submission" date="2016-10" db="EMBL/GenBank/DDBJ databases">
        <authorList>
            <person name="Varghese N."/>
            <person name="Submissions S."/>
        </authorList>
    </citation>
    <scope>NUCLEOTIDE SEQUENCE [LARGE SCALE GENOMIC DNA]</scope>
    <source>
        <strain evidence="4">CGMCC 4.6825</strain>
    </source>
</reference>
<dbReference type="Proteomes" id="UP000182841">
    <property type="component" value="Unassembled WGS sequence"/>
</dbReference>
<evidence type="ECO:0000313" key="3">
    <source>
        <dbReference type="EMBL" id="SER89821.1"/>
    </source>
</evidence>
<keyword evidence="4" id="KW-1185">Reference proteome</keyword>
<dbReference type="EMBL" id="FOGO01000005">
    <property type="protein sequence ID" value="SER89821.1"/>
    <property type="molecule type" value="Genomic_DNA"/>
</dbReference>
<feature type="compositionally biased region" description="Basic residues" evidence="1">
    <location>
        <begin position="268"/>
        <end position="277"/>
    </location>
</feature>
<dbReference type="Pfam" id="PF01636">
    <property type="entry name" value="APH"/>
    <property type="match status" value="1"/>
</dbReference>
<dbReference type="InterPro" id="IPR002575">
    <property type="entry name" value="Aminoglycoside_PTrfase"/>
</dbReference>
<evidence type="ECO:0000256" key="1">
    <source>
        <dbReference type="SAM" id="MobiDB-lite"/>
    </source>
</evidence>
<name>A0A1H9SY45_9ACTN</name>
<dbReference type="SUPFAM" id="SSF56112">
    <property type="entry name" value="Protein kinase-like (PK-like)"/>
    <property type="match status" value="1"/>
</dbReference>
<protein>
    <recommendedName>
        <fullName evidence="2">Aminoglycoside phosphotransferase domain-containing protein</fullName>
    </recommendedName>
</protein>
<evidence type="ECO:0000313" key="4">
    <source>
        <dbReference type="Proteomes" id="UP000182841"/>
    </source>
</evidence>
<organism evidence="3 4">
    <name type="scientific">Streptomyces qinglanensis</name>
    <dbReference type="NCBI Taxonomy" id="943816"/>
    <lineage>
        <taxon>Bacteria</taxon>
        <taxon>Bacillati</taxon>
        <taxon>Actinomycetota</taxon>
        <taxon>Actinomycetes</taxon>
        <taxon>Kitasatosporales</taxon>
        <taxon>Streptomycetaceae</taxon>
        <taxon>Streptomyces</taxon>
    </lineage>
</organism>
<feature type="compositionally biased region" description="Basic and acidic residues" evidence="1">
    <location>
        <begin position="298"/>
        <end position="308"/>
    </location>
</feature>
<dbReference type="InterPro" id="IPR015797">
    <property type="entry name" value="NUDIX_hydrolase-like_dom_sf"/>
</dbReference>
<feature type="domain" description="Aminoglycoside phosphotransferase" evidence="2">
    <location>
        <begin position="162"/>
        <end position="290"/>
    </location>
</feature>
<gene>
    <name evidence="3" type="ORF">SAMN05421870_105188</name>
</gene>
<dbReference type="SUPFAM" id="SSF55811">
    <property type="entry name" value="Nudix"/>
    <property type="match status" value="1"/>
</dbReference>
<evidence type="ECO:0000259" key="2">
    <source>
        <dbReference type="Pfam" id="PF01636"/>
    </source>
</evidence>
<dbReference type="RefSeq" id="WP_162637628.1">
    <property type="nucleotide sequence ID" value="NZ_FOGO01000005.1"/>
</dbReference>
<sequence length="308" mass="33684">MNTDTDTEDTPERAPSGTVLNIVGAHLYREDTESRVLPGLRNPDSAFAGNTRHFLAGHCQQQSALACLVREAQEEAELLIDPERVELAHVVHLVDTPGDSPRTGLVFRTAWSGTPKVLEFVPATDHPPESSRPETEVRRFAEQAVGRIARWTDTSWAREGSQVWRADGAAGGTWYVKVHQNDRFHDREVAALRTWVPHLGVAAPKLVTADTQLRAVVVTAVPGRPLHGTGLSPKEQRRLFHRIGALASAIHRSAPAPAARKPLGVPRPRLRPGRVRSGKSADRLRAGLGPARAPQRLPADDRPSGRHP</sequence>